<comment type="caution">
    <text evidence="8">The sequence shown here is derived from an EMBL/GenBank/DDBJ whole genome shotgun (WGS) entry which is preliminary data.</text>
</comment>
<name>A0A1B8U6Q0_9FLAO</name>
<dbReference type="SUPFAM" id="SSF48452">
    <property type="entry name" value="TPR-like"/>
    <property type="match status" value="1"/>
</dbReference>
<feature type="domain" description="SusD-like N-terminal" evidence="7">
    <location>
        <begin position="21"/>
        <end position="219"/>
    </location>
</feature>
<dbReference type="OrthoDB" id="5694214at2"/>
<dbReference type="InterPro" id="IPR012944">
    <property type="entry name" value="SusD_RagB_dom"/>
</dbReference>
<comment type="similarity">
    <text evidence="2">Belongs to the SusD family.</text>
</comment>
<evidence type="ECO:0008006" key="10">
    <source>
        <dbReference type="Google" id="ProtNLM"/>
    </source>
</evidence>
<dbReference type="Pfam" id="PF14322">
    <property type="entry name" value="SusD-like_3"/>
    <property type="match status" value="1"/>
</dbReference>
<dbReference type="Gene3D" id="1.25.40.390">
    <property type="match status" value="1"/>
</dbReference>
<dbReference type="InterPro" id="IPR011990">
    <property type="entry name" value="TPR-like_helical_dom_sf"/>
</dbReference>
<dbReference type="EMBL" id="LSFL01000004">
    <property type="protein sequence ID" value="OBY67522.1"/>
    <property type="molecule type" value="Genomic_DNA"/>
</dbReference>
<keyword evidence="9" id="KW-1185">Reference proteome</keyword>
<dbReference type="KEGG" id="prn:BW723_07075"/>
<dbReference type="RefSeq" id="WP_068356889.1">
    <property type="nucleotide sequence ID" value="NZ_CP019337.1"/>
</dbReference>
<evidence type="ECO:0000259" key="7">
    <source>
        <dbReference type="Pfam" id="PF14322"/>
    </source>
</evidence>
<feature type="domain" description="RagB/SusD" evidence="6">
    <location>
        <begin position="346"/>
        <end position="493"/>
    </location>
</feature>
<evidence type="ECO:0000256" key="2">
    <source>
        <dbReference type="ARBA" id="ARBA00006275"/>
    </source>
</evidence>
<evidence type="ECO:0000256" key="4">
    <source>
        <dbReference type="ARBA" id="ARBA00023136"/>
    </source>
</evidence>
<evidence type="ECO:0000259" key="6">
    <source>
        <dbReference type="Pfam" id="PF07980"/>
    </source>
</evidence>
<dbReference type="STRING" id="996801.BW723_07075"/>
<evidence type="ECO:0000256" key="5">
    <source>
        <dbReference type="ARBA" id="ARBA00023237"/>
    </source>
</evidence>
<comment type="subcellular location">
    <subcellularLocation>
        <location evidence="1">Cell outer membrane</location>
    </subcellularLocation>
</comment>
<reference evidence="9" key="1">
    <citation type="submission" date="2016-02" db="EMBL/GenBank/DDBJ databases">
        <title>Paenibacillus sp. LPB0068, isolated from Crassostrea gigas.</title>
        <authorList>
            <person name="Shin S.-K."/>
            <person name="Yi H."/>
        </authorList>
    </citation>
    <scope>NUCLEOTIDE SEQUENCE [LARGE SCALE GENOMIC DNA]</scope>
    <source>
        <strain evidence="9">KCTC 23969</strain>
    </source>
</reference>
<dbReference type="PROSITE" id="PS51257">
    <property type="entry name" value="PROKAR_LIPOPROTEIN"/>
    <property type="match status" value="1"/>
</dbReference>
<dbReference type="Proteomes" id="UP000092612">
    <property type="component" value="Unassembled WGS sequence"/>
</dbReference>
<keyword evidence="5" id="KW-0998">Cell outer membrane</keyword>
<dbReference type="Pfam" id="PF07980">
    <property type="entry name" value="SusD_RagB"/>
    <property type="match status" value="1"/>
</dbReference>
<keyword evidence="3" id="KW-0732">Signal</keyword>
<organism evidence="8 9">
    <name type="scientific">Polaribacter reichenbachii</name>
    <dbReference type="NCBI Taxonomy" id="996801"/>
    <lineage>
        <taxon>Bacteria</taxon>
        <taxon>Pseudomonadati</taxon>
        <taxon>Bacteroidota</taxon>
        <taxon>Flavobacteriia</taxon>
        <taxon>Flavobacteriales</taxon>
        <taxon>Flavobacteriaceae</taxon>
    </lineage>
</organism>
<keyword evidence="4" id="KW-0472">Membrane</keyword>
<evidence type="ECO:0000313" key="9">
    <source>
        <dbReference type="Proteomes" id="UP000092612"/>
    </source>
</evidence>
<evidence type="ECO:0000256" key="1">
    <source>
        <dbReference type="ARBA" id="ARBA00004442"/>
    </source>
</evidence>
<proteinExistence type="inferred from homology"/>
<evidence type="ECO:0000256" key="3">
    <source>
        <dbReference type="ARBA" id="ARBA00022729"/>
    </source>
</evidence>
<dbReference type="AlphaFoldDB" id="A0A1B8U6Q0"/>
<sequence>MKNIKYIIIIIASVFASCSEDYLELKNPNAIDSTQFFQDEDDLESAVIGIYSELRAFPEIFNINLSEVRSNNISFGISNAQRDPVDISRFNVTQVMNTIEDAWQSGYSVVARANKVLEVIEELQLDNEELNTKSEGEARFLRAYAHFNLAKVFRRIPIVKETLSPDEGAQLGQSELEEVYKFIEEDLLIAVEKLAENYPDEAGRATKGAAQALLGELYLTWGSFPTKDTSKLDLAISLFENLILKKGTPAFNWSNNYSELFKSENDNTYSIFEVQYISGAAGIGAVFPSLFLSSNFLEFPFSGGVPQIRPSENLIDSFNKQDDLRYEASVDTIYTNNFFLQQQDNYIKKWFQKDKISSMLSRLDWPHNYPIIRPASIYLMQAEALNLKNNGPNAQAVNSLNELRKRAGLNDINIGATKEEFLEALKQEYRSEFVGEGLYWHFLVRSEMAVSEMNTWFASINENITVTEDKLIYPIPFSQMNIKQGLYQQNPGY</sequence>
<accession>A0A1B8U6Q0</accession>
<gene>
    <name evidence="8" type="ORF">LPB301_02415</name>
</gene>
<dbReference type="InterPro" id="IPR033985">
    <property type="entry name" value="SusD-like_N"/>
</dbReference>
<evidence type="ECO:0000313" key="8">
    <source>
        <dbReference type="EMBL" id="OBY67522.1"/>
    </source>
</evidence>
<protein>
    <recommendedName>
        <fullName evidence="10">Carbohydrate-binding protein SusD</fullName>
    </recommendedName>
</protein>
<dbReference type="GO" id="GO:0009279">
    <property type="term" value="C:cell outer membrane"/>
    <property type="evidence" value="ECO:0007669"/>
    <property type="project" value="UniProtKB-SubCell"/>
</dbReference>